<comment type="caution">
    <text evidence="3">The sequence shown here is derived from an EMBL/GenBank/DDBJ whole genome shotgun (WGS) entry which is preliminary data.</text>
</comment>
<keyword evidence="1" id="KW-1133">Transmembrane helix</keyword>
<evidence type="ECO:0000313" key="3">
    <source>
        <dbReference type="EMBL" id="MFB9200518.1"/>
    </source>
</evidence>
<evidence type="ECO:0000313" key="4">
    <source>
        <dbReference type="Proteomes" id="UP001589647"/>
    </source>
</evidence>
<keyword evidence="1" id="KW-0472">Membrane</keyword>
<keyword evidence="4" id="KW-1185">Reference proteome</keyword>
<feature type="transmembrane region" description="Helical" evidence="1">
    <location>
        <begin position="47"/>
        <end position="63"/>
    </location>
</feature>
<dbReference type="Proteomes" id="UP001589647">
    <property type="component" value="Unassembled WGS sequence"/>
</dbReference>
<keyword evidence="1" id="KW-0812">Transmembrane</keyword>
<keyword evidence="2" id="KW-0732">Signal</keyword>
<dbReference type="EMBL" id="JBHMEI010000002">
    <property type="protein sequence ID" value="MFB9200518.1"/>
    <property type="molecule type" value="Genomic_DNA"/>
</dbReference>
<name>A0ABV5I7L1_9ACTN</name>
<sequence length="126" mass="12369">MRKSLMVLNVVAAAGAMASSVVALVDPSVILPAGAEVSGGLSLYAQAYAARALPLGAALLWAMTANGRPALVPLLVASGVVQVADIAIGLTQGVPGMAVGGTIAAAVHLSTAWALTRRARTAPATA</sequence>
<feature type="chain" id="PRO_5045690488" evidence="2">
    <location>
        <begin position="24"/>
        <end position="126"/>
    </location>
</feature>
<feature type="transmembrane region" description="Helical" evidence="1">
    <location>
        <begin position="70"/>
        <end position="90"/>
    </location>
</feature>
<feature type="signal peptide" evidence="2">
    <location>
        <begin position="1"/>
        <end position="23"/>
    </location>
</feature>
<accession>A0ABV5I7L1</accession>
<evidence type="ECO:0000256" key="2">
    <source>
        <dbReference type="SAM" id="SignalP"/>
    </source>
</evidence>
<reference evidence="3 4" key="1">
    <citation type="submission" date="2024-09" db="EMBL/GenBank/DDBJ databases">
        <authorList>
            <person name="Sun Q."/>
            <person name="Mori K."/>
        </authorList>
    </citation>
    <scope>NUCLEOTIDE SEQUENCE [LARGE SCALE GENOMIC DNA]</scope>
    <source>
        <strain evidence="3 4">CCM 3426</strain>
    </source>
</reference>
<dbReference type="RefSeq" id="WP_189650499.1">
    <property type="nucleotide sequence ID" value="NZ_BMRC01000014.1"/>
</dbReference>
<organism evidence="3 4">
    <name type="scientific">Nonomuraea spiralis</name>
    <dbReference type="NCBI Taxonomy" id="46182"/>
    <lineage>
        <taxon>Bacteria</taxon>
        <taxon>Bacillati</taxon>
        <taxon>Actinomycetota</taxon>
        <taxon>Actinomycetes</taxon>
        <taxon>Streptosporangiales</taxon>
        <taxon>Streptosporangiaceae</taxon>
        <taxon>Nonomuraea</taxon>
    </lineage>
</organism>
<proteinExistence type="predicted"/>
<evidence type="ECO:0000256" key="1">
    <source>
        <dbReference type="SAM" id="Phobius"/>
    </source>
</evidence>
<protein>
    <submittedName>
        <fullName evidence="3">Uncharacterized protein</fullName>
    </submittedName>
</protein>
<gene>
    <name evidence="3" type="ORF">ACFFV7_04880</name>
</gene>
<feature type="transmembrane region" description="Helical" evidence="1">
    <location>
        <begin position="96"/>
        <end position="115"/>
    </location>
</feature>